<feature type="chain" id="PRO_5045668432" evidence="2">
    <location>
        <begin position="27"/>
        <end position="605"/>
    </location>
</feature>
<accession>A0ABN4C9P0</accession>
<feature type="region of interest" description="Disordered" evidence="1">
    <location>
        <begin position="203"/>
        <end position="223"/>
    </location>
</feature>
<sequence length="605" mass="66966">MNKKILNKTILLCIFMFILNTVTVFADDINKDTSKSNPWSPKLTFENSSEFRFDMDELIPGLENKSQLGLKFVPYETHNEIGKHDPFSAYIKVEDLVLKAQGKKDAILKLDVGSITTQINIYDFYLKMESMTDFDFNQESLFSFAPMTSMQSEYYGFPSNDCATRRTILARSTAKTIGTLQFGYTFPQLELLLAIGATGTGNRNYKKNANDSEEDKKKKDETPYNNTYQGILYGTKVKWTPMKNELAQYSSDVIAEIPFELHFGLSGAIGNSTFNNSSITYGLKDKSVIGSDLVSPTLSNASIMASIGFTYKLGLTKINDKNTYLLIQTGSDVGIDPFASDFSILGHISRKANTDDKNQFDPTGNKLNFDKKRSTNFAFSVGTGIGFAWNKDDGEQESWSISGGNSYNTRIFGAQDKKSGIGLGITYGKNLYKPTSSNKIIQDIAAKSFQTFNAEISTYEDNTKGLIPGLGWIASLGIYDLLKEQPQSNDIITTLTPKTNNNQTQTQTQTVAFTEATKIGGALYIDYAIPVESISPTTHIIPYVGTHILGSLKGSDKSIYLKAGVELDNLIKLTKISLGWDSNNLFATKDQMGSVFLQFAVAFNE</sequence>
<evidence type="ECO:0000313" key="3">
    <source>
        <dbReference type="EMBL" id="AHH09322.1"/>
    </source>
</evidence>
<keyword evidence="4" id="KW-1185">Reference proteome</keyword>
<feature type="signal peptide" evidence="2">
    <location>
        <begin position="1"/>
        <end position="26"/>
    </location>
</feature>
<evidence type="ECO:0000313" key="4">
    <source>
        <dbReference type="Proteomes" id="UP000019331"/>
    </source>
</evidence>
<keyword evidence="2" id="KW-0732">Signal</keyword>
<evidence type="ECO:0000256" key="2">
    <source>
        <dbReference type="SAM" id="SignalP"/>
    </source>
</evidence>
<organism evidence="3 4">
    <name type="scientific">Borrelia parkeri SLO</name>
    <dbReference type="NCBI Taxonomy" id="1313294"/>
    <lineage>
        <taxon>Bacteria</taxon>
        <taxon>Pseudomonadati</taxon>
        <taxon>Spirochaetota</taxon>
        <taxon>Spirochaetia</taxon>
        <taxon>Spirochaetales</taxon>
        <taxon>Borreliaceae</taxon>
        <taxon>Borrelia</taxon>
    </lineage>
</organism>
<reference evidence="3" key="1">
    <citation type="submission" date="2016-10" db="EMBL/GenBank/DDBJ databases">
        <title>Comparative Genomics of Relapsing Fever Spirochetes.</title>
        <authorList>
            <person name="Schwan T.G."/>
            <person name="Raffel S.J."/>
            <person name="Porcella S.F."/>
            <person name="Martens C.A."/>
            <person name="Bruno D.P."/>
            <person name="Ricklefs S.M."/>
            <person name="Barbian K.B."/>
        </authorList>
    </citation>
    <scope>NUCLEOTIDE SEQUENCE</scope>
    <source>
        <strain evidence="3">SLO</strain>
    </source>
</reference>
<dbReference type="Pfam" id="PF11263">
    <property type="entry name" value="Attachment_P66"/>
    <property type="match status" value="1"/>
</dbReference>
<protein>
    <submittedName>
        <fullName evidence="3">P66 protein</fullName>
    </submittedName>
</protein>
<gene>
    <name evidence="3" type="ORF">BPA_0113100</name>
</gene>
<proteinExistence type="predicted"/>
<feature type="compositionally biased region" description="Basic and acidic residues" evidence="1">
    <location>
        <begin position="208"/>
        <end position="222"/>
    </location>
</feature>
<evidence type="ECO:0000256" key="1">
    <source>
        <dbReference type="SAM" id="MobiDB-lite"/>
    </source>
</evidence>
<dbReference type="EMBL" id="CP005851">
    <property type="protein sequence ID" value="AHH09322.1"/>
    <property type="molecule type" value="Genomic_DNA"/>
</dbReference>
<name>A0ABN4C9P0_BORPR</name>
<dbReference type="Proteomes" id="UP000019331">
    <property type="component" value="Chromosome"/>
</dbReference>
<dbReference type="InterPro" id="IPR020967">
    <property type="entry name" value="Borrelia_attachment_p66"/>
</dbReference>